<name>I7MJ50_TETTS</name>
<keyword evidence="3" id="KW-1185">Reference proteome</keyword>
<dbReference type="EMBL" id="GG662699">
    <property type="protein sequence ID" value="EAR95960.1"/>
    <property type="molecule type" value="Genomic_DNA"/>
</dbReference>
<feature type="compositionally biased region" description="Low complexity" evidence="1">
    <location>
        <begin position="108"/>
        <end position="119"/>
    </location>
</feature>
<dbReference type="HOGENOM" id="CLU_463469_0_0_1"/>
<dbReference type="GeneID" id="7841041"/>
<gene>
    <name evidence="2" type="ORF">TTHERM_00125260</name>
</gene>
<feature type="compositionally biased region" description="Low complexity" evidence="1">
    <location>
        <begin position="176"/>
        <end position="186"/>
    </location>
</feature>
<organism evidence="2 3">
    <name type="scientific">Tetrahymena thermophila (strain SB210)</name>
    <dbReference type="NCBI Taxonomy" id="312017"/>
    <lineage>
        <taxon>Eukaryota</taxon>
        <taxon>Sar</taxon>
        <taxon>Alveolata</taxon>
        <taxon>Ciliophora</taxon>
        <taxon>Intramacronucleata</taxon>
        <taxon>Oligohymenophorea</taxon>
        <taxon>Hymenostomatida</taxon>
        <taxon>Tetrahymenina</taxon>
        <taxon>Tetrahymenidae</taxon>
        <taxon>Tetrahymena</taxon>
    </lineage>
</organism>
<feature type="compositionally biased region" description="Polar residues" evidence="1">
    <location>
        <begin position="63"/>
        <end position="72"/>
    </location>
</feature>
<dbReference type="InParanoid" id="I7MJ50"/>
<evidence type="ECO:0000313" key="2">
    <source>
        <dbReference type="EMBL" id="EAR95960.1"/>
    </source>
</evidence>
<feature type="compositionally biased region" description="Low complexity" evidence="1">
    <location>
        <begin position="52"/>
        <end position="62"/>
    </location>
</feature>
<dbReference type="KEGG" id="tet:TTHERM_00125260"/>
<evidence type="ECO:0000256" key="1">
    <source>
        <dbReference type="SAM" id="MobiDB-lite"/>
    </source>
</evidence>
<protein>
    <recommendedName>
        <fullName evidence="4">WD40-repeat-containing domain</fullName>
    </recommendedName>
</protein>
<accession>I7MJ50</accession>
<feature type="region of interest" description="Disordered" evidence="1">
    <location>
        <begin position="45"/>
        <end position="77"/>
    </location>
</feature>
<sequence length="589" mass="69164">MGDLKGKYSDIKNHFKKFNKANQNDLQELVKLTQESKVYEISNKAKTKDISQTQQQQPQPKQIVNSIQSQKDIPNKMAALFQNNNQPANPQPPGNQQIIPNKVERFHSSQSSYQLQQSDQVKKVETQQQKLPQPKVDQQEEENVKQQQQQQKEKPLEQPIPISKDTRDSQYENKNNRNNILNNQSNSYRFDNKNNDNSNTNNSQPTPAIVEDQSNFVKYEGPQFIKILQFNENIIFIDENTVYQQIYQGITEDKKTILFSQQTQELSMERLKKIYQLPISNKKIYKIINATVHEQILCLQIYEQELNSQDDEDSGYGFVFLNFIYDENEQISNIKAQMIKQVDTNPIKCFQLDQEKEIFFYSIEAGFLFCFGFDLSYKFCYQVPEGQHITNFFYDSSNQGQDIIVYSTNQGALYQLRFRLIPEFQVIQEEHLTQLIDAQKISYLGLSFDRQSMLVLHTKSGISEATVYLYPSFKKQRNFETINSNQYVQLYDFVVSFTQTNLNYEFFGLLSTNQIAIYCYELEEDSNKLKQNLVYTKQIGFSPQCMYFSLDGFASKLIRIYYNNPDRLKQESQQEICRLILDKIDSQFK</sequence>
<feature type="region of interest" description="Disordered" evidence="1">
    <location>
        <begin position="107"/>
        <end position="208"/>
    </location>
</feature>
<proteinExistence type="predicted"/>
<dbReference type="AlphaFoldDB" id="I7MJ50"/>
<dbReference type="Proteomes" id="UP000009168">
    <property type="component" value="Unassembled WGS sequence"/>
</dbReference>
<dbReference type="RefSeq" id="XP_001016205.1">
    <property type="nucleotide sequence ID" value="XM_001016205.2"/>
</dbReference>
<evidence type="ECO:0008006" key="4">
    <source>
        <dbReference type="Google" id="ProtNLM"/>
    </source>
</evidence>
<reference evidence="3" key="1">
    <citation type="journal article" date="2006" name="PLoS Biol.">
        <title>Macronuclear genome sequence of the ciliate Tetrahymena thermophila, a model eukaryote.</title>
        <authorList>
            <person name="Eisen J.A."/>
            <person name="Coyne R.S."/>
            <person name="Wu M."/>
            <person name="Wu D."/>
            <person name="Thiagarajan M."/>
            <person name="Wortman J.R."/>
            <person name="Badger J.H."/>
            <person name="Ren Q."/>
            <person name="Amedeo P."/>
            <person name="Jones K.M."/>
            <person name="Tallon L.J."/>
            <person name="Delcher A.L."/>
            <person name="Salzberg S.L."/>
            <person name="Silva J.C."/>
            <person name="Haas B.J."/>
            <person name="Majoros W.H."/>
            <person name="Farzad M."/>
            <person name="Carlton J.M."/>
            <person name="Smith R.K. Jr."/>
            <person name="Garg J."/>
            <person name="Pearlman R.E."/>
            <person name="Karrer K.M."/>
            <person name="Sun L."/>
            <person name="Manning G."/>
            <person name="Elde N.C."/>
            <person name="Turkewitz A.P."/>
            <person name="Asai D.J."/>
            <person name="Wilkes D.E."/>
            <person name="Wang Y."/>
            <person name="Cai H."/>
            <person name="Collins K."/>
            <person name="Stewart B.A."/>
            <person name="Lee S.R."/>
            <person name="Wilamowska K."/>
            <person name="Weinberg Z."/>
            <person name="Ruzzo W.L."/>
            <person name="Wloga D."/>
            <person name="Gaertig J."/>
            <person name="Frankel J."/>
            <person name="Tsao C.-C."/>
            <person name="Gorovsky M.A."/>
            <person name="Keeling P.J."/>
            <person name="Waller R.F."/>
            <person name="Patron N.J."/>
            <person name="Cherry J.M."/>
            <person name="Stover N.A."/>
            <person name="Krieger C.J."/>
            <person name="del Toro C."/>
            <person name="Ryder H.F."/>
            <person name="Williamson S.C."/>
            <person name="Barbeau R.A."/>
            <person name="Hamilton E.P."/>
            <person name="Orias E."/>
        </authorList>
    </citation>
    <scope>NUCLEOTIDE SEQUENCE [LARGE SCALE GENOMIC DNA]</scope>
    <source>
        <strain evidence="3">SB210</strain>
    </source>
</reference>
<evidence type="ECO:0000313" key="3">
    <source>
        <dbReference type="Proteomes" id="UP000009168"/>
    </source>
</evidence>
<feature type="compositionally biased region" description="Basic and acidic residues" evidence="1">
    <location>
        <begin position="164"/>
        <end position="175"/>
    </location>
</feature>